<dbReference type="CDD" id="cd00118">
    <property type="entry name" value="LysM"/>
    <property type="match status" value="3"/>
</dbReference>
<reference evidence="3 4" key="1">
    <citation type="submission" date="2018-07" db="EMBL/GenBank/DDBJ databases">
        <title>Arthrobacter sp. nov., isolated from raw cow's milk with high bacterial count.</title>
        <authorList>
            <person name="Hahne J."/>
            <person name="Isele D."/>
            <person name="Lipski A."/>
        </authorList>
    </citation>
    <scope>NUCLEOTIDE SEQUENCE [LARGE SCALE GENOMIC DNA]</scope>
    <source>
        <strain evidence="3 4">JZ R-35</strain>
    </source>
</reference>
<name>A0A399JDB2_9MICC</name>
<protein>
    <submittedName>
        <fullName evidence="3">LysM peptidoglycan-binding domain-containing protein</fullName>
    </submittedName>
</protein>
<dbReference type="Gene3D" id="3.10.350.10">
    <property type="entry name" value="LysM domain"/>
    <property type="match status" value="3"/>
</dbReference>
<dbReference type="AlphaFoldDB" id="A0A399JDB2"/>
<feature type="domain" description="LysM" evidence="2">
    <location>
        <begin position="145"/>
        <end position="189"/>
    </location>
</feature>
<dbReference type="InterPro" id="IPR023346">
    <property type="entry name" value="Lysozyme-like_dom_sf"/>
</dbReference>
<feature type="chain" id="PRO_5017192013" evidence="1">
    <location>
        <begin position="39"/>
        <end position="445"/>
    </location>
</feature>
<dbReference type="SMART" id="SM00257">
    <property type="entry name" value="LysM"/>
    <property type="match status" value="3"/>
</dbReference>
<dbReference type="Proteomes" id="UP000265419">
    <property type="component" value="Unassembled WGS sequence"/>
</dbReference>
<accession>A0A399JDB2</accession>
<evidence type="ECO:0000259" key="2">
    <source>
        <dbReference type="PROSITE" id="PS51782"/>
    </source>
</evidence>
<dbReference type="RefSeq" id="WP_119424300.1">
    <property type="nucleotide sequence ID" value="NZ_QQXK01000010.1"/>
</dbReference>
<dbReference type="Pfam" id="PF01476">
    <property type="entry name" value="LysM"/>
    <property type="match status" value="3"/>
</dbReference>
<feature type="signal peptide" evidence="1">
    <location>
        <begin position="1"/>
        <end position="38"/>
    </location>
</feature>
<dbReference type="PANTHER" id="PTHR33734:SF22">
    <property type="entry name" value="MEMBRANE-BOUND LYTIC MUREIN TRANSGLYCOSYLASE D"/>
    <property type="match status" value="1"/>
</dbReference>
<organism evidence="3 4">
    <name type="scientific">Galactobacter valiniphilus</name>
    <dbReference type="NCBI Taxonomy" id="2676122"/>
    <lineage>
        <taxon>Bacteria</taxon>
        <taxon>Bacillati</taxon>
        <taxon>Actinomycetota</taxon>
        <taxon>Actinomycetes</taxon>
        <taxon>Micrococcales</taxon>
        <taxon>Micrococcaceae</taxon>
        <taxon>Galactobacter</taxon>
    </lineage>
</organism>
<comment type="caution">
    <text evidence="3">The sequence shown here is derived from an EMBL/GenBank/DDBJ whole genome shotgun (WGS) entry which is preliminary data.</text>
</comment>
<keyword evidence="1" id="KW-0732">Signal</keyword>
<dbReference type="SUPFAM" id="SSF54106">
    <property type="entry name" value="LysM domain"/>
    <property type="match status" value="3"/>
</dbReference>
<dbReference type="Pfam" id="PF01464">
    <property type="entry name" value="SLT"/>
    <property type="match status" value="1"/>
</dbReference>
<dbReference type="InterPro" id="IPR018392">
    <property type="entry name" value="LysM"/>
</dbReference>
<dbReference type="Gene3D" id="1.10.530.10">
    <property type="match status" value="1"/>
</dbReference>
<dbReference type="GO" id="GO:0008932">
    <property type="term" value="F:lytic endotransglycosylase activity"/>
    <property type="evidence" value="ECO:0007669"/>
    <property type="project" value="TreeGrafter"/>
</dbReference>
<dbReference type="PROSITE" id="PS51782">
    <property type="entry name" value="LYSM"/>
    <property type="match status" value="3"/>
</dbReference>
<dbReference type="InterPro" id="IPR036779">
    <property type="entry name" value="LysM_dom_sf"/>
</dbReference>
<feature type="domain" description="LysM" evidence="2">
    <location>
        <begin position="74"/>
        <end position="118"/>
    </location>
</feature>
<dbReference type="PANTHER" id="PTHR33734">
    <property type="entry name" value="LYSM DOMAIN-CONTAINING GPI-ANCHORED PROTEIN 2"/>
    <property type="match status" value="1"/>
</dbReference>
<feature type="domain" description="LysM" evidence="2">
    <location>
        <begin position="227"/>
        <end position="271"/>
    </location>
</feature>
<sequence length="445" mass="45291">MPLNPPRRRSPLHGAIVTATLPVITLAGISVAAAPAQAAPGPAGMAPTAKNIAASKARIAASLQASAAKKSASNTVTVKRGDSLWAIATRNEVSLAQLLKLNGLKASDVIHPGDRLVLRATSATSSSTKASAGTSKVTASSAKAASHTIKAGDTLSGIAHRYGLTLPNLLKLNGLKASAIIYPGQKLKLGATASASTSTSGSASSTSSAKKPGVSASTGTSAVKAAASHTIKAGDTLSGIAAKYSVSLNELLAANGLNRSSIIYVGRTLKLPATATSGTSGASSTGSIPKTFLQYTYSDATNRSANANKATLNARSVPSRAQMRQIVIAEAKRRGVDPALAVGHASVESGFDARAVSPANALGVMQMLPSTGEWISQRVGRKLDLLDPYDNVIAGVEYIKYLQSTARSFDEGIGAYYAGPSGVVKRGLKNDVLDYVNKVKAAMSA</sequence>
<evidence type="ECO:0000313" key="4">
    <source>
        <dbReference type="Proteomes" id="UP000265419"/>
    </source>
</evidence>
<proteinExistence type="predicted"/>
<dbReference type="InterPro" id="IPR008258">
    <property type="entry name" value="Transglycosylase_SLT_dom_1"/>
</dbReference>
<dbReference type="EMBL" id="QQXK01000010">
    <property type="protein sequence ID" value="RII42557.1"/>
    <property type="molecule type" value="Genomic_DNA"/>
</dbReference>
<gene>
    <name evidence="3" type="ORF">DWB68_06295</name>
</gene>
<evidence type="ECO:0000313" key="3">
    <source>
        <dbReference type="EMBL" id="RII42557.1"/>
    </source>
</evidence>
<dbReference type="SUPFAM" id="SSF53955">
    <property type="entry name" value="Lysozyme-like"/>
    <property type="match status" value="1"/>
</dbReference>
<evidence type="ECO:0000256" key="1">
    <source>
        <dbReference type="SAM" id="SignalP"/>
    </source>
</evidence>
<keyword evidence="4" id="KW-1185">Reference proteome</keyword>